<dbReference type="EMBL" id="AQQY01000005">
    <property type="protein sequence ID" value="KCV82142.1"/>
    <property type="molecule type" value="Genomic_DNA"/>
</dbReference>
<dbReference type="InterPro" id="IPR023606">
    <property type="entry name" value="CoA-Trfase_III_dom_1_sf"/>
</dbReference>
<dbReference type="RefSeq" id="WP_035250976.1">
    <property type="nucleotide sequence ID" value="NZ_AQQY01000005.1"/>
</dbReference>
<dbReference type="InterPro" id="IPR044855">
    <property type="entry name" value="CoA-Trfase_III_dom3_sf"/>
</dbReference>
<dbReference type="STRING" id="1461693.ATO10_09863"/>
<dbReference type="Gene3D" id="3.40.50.10540">
    <property type="entry name" value="Crotonobetainyl-coa:carnitine coa-transferase, domain 1"/>
    <property type="match status" value="1"/>
</dbReference>
<protein>
    <submittedName>
        <fullName evidence="2">CoA-transferase, family III</fullName>
    </submittedName>
</protein>
<dbReference type="InterPro" id="IPR050483">
    <property type="entry name" value="CoA-transferase_III_domain"/>
</dbReference>
<keyword evidence="1 2" id="KW-0808">Transferase</keyword>
<evidence type="ECO:0000313" key="3">
    <source>
        <dbReference type="Proteomes" id="UP000024836"/>
    </source>
</evidence>
<dbReference type="Gene3D" id="3.30.1540.10">
    <property type="entry name" value="formyl-coa transferase, domain 3"/>
    <property type="match status" value="1"/>
</dbReference>
<reference evidence="2 3" key="1">
    <citation type="submission" date="2013-04" db="EMBL/GenBank/DDBJ databases">
        <title>Shimia sp. 22II-S11-Z10 Genome Sequencing.</title>
        <authorList>
            <person name="Lai Q."/>
            <person name="Li G."/>
            <person name="Shao Z."/>
        </authorList>
    </citation>
    <scope>NUCLEOTIDE SEQUENCE [LARGE SCALE GENOMIC DNA]</scope>
    <source>
        <strain evidence="3">22II-S11-Z10</strain>
    </source>
</reference>
<dbReference type="OrthoDB" id="7208981at2"/>
<dbReference type="PANTHER" id="PTHR48207">
    <property type="entry name" value="SUCCINATE--HYDROXYMETHYLGLUTARATE COA-TRANSFERASE"/>
    <property type="match status" value="1"/>
</dbReference>
<gene>
    <name evidence="2" type="ORF">ATO10_09863</name>
</gene>
<dbReference type="PATRIC" id="fig|1461693.3.peg.1999"/>
<accession>A0A058ZLR4</accession>
<dbReference type="Pfam" id="PF02515">
    <property type="entry name" value="CoA_transf_3"/>
    <property type="match status" value="1"/>
</dbReference>
<sequence>MTDGSKGALTGVVVLDLSRILAGPTATQMLGDLGATVYKIENPKTGGDDTRAWGPPYAETQDGNSDLSAYFMAANRNKYSIPADLSTKEGRDLVQAIAAQADIVVENYKPGGLEKYGLDHATLCAAHPGLVYCSISGFGQTGPNRDKPGYDLMAQGYGGIMSLTGDPEGAPTKVGVGIADVMCGMYACIAILAALRHRDATGEGQHIDLALVDTQMAWLINEGTNYLTSGQNPRRRGNAHPNIVPYDVFATRDGHVIVAVGNDQQFQRFCQAVQRPDLAQDTRYQTNAQRIKYRNILTKELSATLTKLDRDAIIETLQAVKVPCGPIHTVADALASDQAQARDAVVNMPRDDTTAGNVQLLGNPIKFSKTPVQYHRAPPRFGQDAHLIPGLLKGPKPPQN</sequence>
<dbReference type="PANTHER" id="PTHR48207:SF3">
    <property type="entry name" value="SUCCINATE--HYDROXYMETHYLGLUTARATE COA-TRANSFERASE"/>
    <property type="match status" value="1"/>
</dbReference>
<keyword evidence="3" id="KW-1185">Reference proteome</keyword>
<comment type="caution">
    <text evidence="2">The sequence shown here is derived from an EMBL/GenBank/DDBJ whole genome shotgun (WGS) entry which is preliminary data.</text>
</comment>
<evidence type="ECO:0000313" key="2">
    <source>
        <dbReference type="EMBL" id="KCV82142.1"/>
    </source>
</evidence>
<dbReference type="AlphaFoldDB" id="A0A058ZLR4"/>
<dbReference type="Proteomes" id="UP000024836">
    <property type="component" value="Unassembled WGS sequence"/>
</dbReference>
<dbReference type="GO" id="GO:0008410">
    <property type="term" value="F:CoA-transferase activity"/>
    <property type="evidence" value="ECO:0007669"/>
    <property type="project" value="TreeGrafter"/>
</dbReference>
<dbReference type="InterPro" id="IPR003673">
    <property type="entry name" value="CoA-Trfase_fam_III"/>
</dbReference>
<dbReference type="SUPFAM" id="SSF89796">
    <property type="entry name" value="CoA-transferase family III (CaiB/BaiF)"/>
    <property type="match status" value="1"/>
</dbReference>
<proteinExistence type="predicted"/>
<evidence type="ECO:0000256" key="1">
    <source>
        <dbReference type="ARBA" id="ARBA00022679"/>
    </source>
</evidence>
<dbReference type="eggNOG" id="COG1804">
    <property type="taxonomic scope" value="Bacteria"/>
</dbReference>
<name>A0A058ZLR4_9RHOB</name>
<organism evidence="2 3">
    <name type="scientific">Actibacterium atlanticum</name>
    <dbReference type="NCBI Taxonomy" id="1461693"/>
    <lineage>
        <taxon>Bacteria</taxon>
        <taxon>Pseudomonadati</taxon>
        <taxon>Pseudomonadota</taxon>
        <taxon>Alphaproteobacteria</taxon>
        <taxon>Rhodobacterales</taxon>
        <taxon>Roseobacteraceae</taxon>
        <taxon>Actibacterium</taxon>
    </lineage>
</organism>